<name>A0ABD2BCA5_VESMC</name>
<evidence type="ECO:0000256" key="1">
    <source>
        <dbReference type="SAM" id="MobiDB-lite"/>
    </source>
</evidence>
<evidence type="ECO:0000313" key="2">
    <source>
        <dbReference type="EMBL" id="KAL2730366.1"/>
    </source>
</evidence>
<feature type="region of interest" description="Disordered" evidence="1">
    <location>
        <begin position="60"/>
        <end position="102"/>
    </location>
</feature>
<organism evidence="2 3">
    <name type="scientific">Vespula maculifrons</name>
    <name type="common">Eastern yellow jacket</name>
    <name type="synonym">Wasp</name>
    <dbReference type="NCBI Taxonomy" id="7453"/>
    <lineage>
        <taxon>Eukaryota</taxon>
        <taxon>Metazoa</taxon>
        <taxon>Ecdysozoa</taxon>
        <taxon>Arthropoda</taxon>
        <taxon>Hexapoda</taxon>
        <taxon>Insecta</taxon>
        <taxon>Pterygota</taxon>
        <taxon>Neoptera</taxon>
        <taxon>Endopterygota</taxon>
        <taxon>Hymenoptera</taxon>
        <taxon>Apocrita</taxon>
        <taxon>Aculeata</taxon>
        <taxon>Vespoidea</taxon>
        <taxon>Vespidae</taxon>
        <taxon>Vespinae</taxon>
        <taxon>Vespula</taxon>
    </lineage>
</organism>
<dbReference type="EMBL" id="JAYRBN010000091">
    <property type="protein sequence ID" value="KAL2730366.1"/>
    <property type="molecule type" value="Genomic_DNA"/>
</dbReference>
<evidence type="ECO:0000313" key="3">
    <source>
        <dbReference type="Proteomes" id="UP001607303"/>
    </source>
</evidence>
<dbReference type="AlphaFoldDB" id="A0ABD2BCA5"/>
<comment type="caution">
    <text evidence="2">The sequence shown here is derived from an EMBL/GenBank/DDBJ whole genome shotgun (WGS) entry which is preliminary data.</text>
</comment>
<protein>
    <submittedName>
        <fullName evidence="2">Uncharacterized protein</fullName>
    </submittedName>
</protein>
<reference evidence="2 3" key="1">
    <citation type="journal article" date="2024" name="Ann. Entomol. Soc. Am.">
        <title>Genomic analyses of the southern and eastern yellowjacket wasps (Hymenoptera: Vespidae) reveal evolutionary signatures of social life.</title>
        <authorList>
            <person name="Catto M.A."/>
            <person name="Caine P.B."/>
            <person name="Orr S.E."/>
            <person name="Hunt B.G."/>
            <person name="Goodisman M.A.D."/>
        </authorList>
    </citation>
    <scope>NUCLEOTIDE SEQUENCE [LARGE SCALE GENOMIC DNA]</scope>
    <source>
        <strain evidence="2">232</strain>
        <tissue evidence="2">Head and thorax</tissue>
    </source>
</reference>
<accession>A0ABD2BCA5</accession>
<feature type="compositionally biased region" description="Low complexity" evidence="1">
    <location>
        <begin position="75"/>
        <end position="97"/>
    </location>
</feature>
<proteinExistence type="predicted"/>
<keyword evidence="3" id="KW-1185">Reference proteome</keyword>
<sequence>MARGHTGGLIPQRFPRIKCKHRHEPTTLVLHNDDFDSLGYSDTGDDRILDERTTYERCTRYEAISDDDHGDGDIGSRTTASDDGSGDSSISGGVSTGNRVISREKDPILEYHARQVWFRGIIFPLDERTDLRVQTKIRQRSRNKEFKL</sequence>
<dbReference type="Proteomes" id="UP001607303">
    <property type="component" value="Unassembled WGS sequence"/>
</dbReference>
<gene>
    <name evidence="2" type="ORF">V1477_016177</name>
</gene>